<keyword evidence="7 9" id="KW-0129">CBS domain</keyword>
<comment type="caution">
    <text evidence="14">The sequence shown here is derived from an EMBL/GenBank/DDBJ whole genome shotgun (WGS) entry which is preliminary data.</text>
</comment>
<feature type="transmembrane region" description="Helical" evidence="11">
    <location>
        <begin position="93"/>
        <end position="112"/>
    </location>
</feature>
<evidence type="ECO:0000256" key="8">
    <source>
        <dbReference type="ARBA" id="ARBA00023136"/>
    </source>
</evidence>
<dbReference type="InterPro" id="IPR036318">
    <property type="entry name" value="FAD-bd_PCMH-like_sf"/>
</dbReference>
<dbReference type="InterPro" id="IPR016169">
    <property type="entry name" value="FAD-bd_PCMH_sub2"/>
</dbReference>
<keyword evidence="6 10" id="KW-1133">Transmembrane helix</keyword>
<dbReference type="InterPro" id="IPR002550">
    <property type="entry name" value="CNNM"/>
</dbReference>
<keyword evidence="8 10" id="KW-0472">Membrane</keyword>
<keyword evidence="3" id="KW-1003">Cell membrane</keyword>
<proteinExistence type="inferred from homology"/>
<dbReference type="InterPro" id="IPR005170">
    <property type="entry name" value="Transptr-assoc_dom"/>
</dbReference>
<dbReference type="Pfam" id="PF03471">
    <property type="entry name" value="CorC_HlyC"/>
    <property type="match status" value="1"/>
</dbReference>
<dbReference type="PROSITE" id="PS51846">
    <property type="entry name" value="CNNM"/>
    <property type="match status" value="1"/>
</dbReference>
<dbReference type="Gene3D" id="3.30.465.10">
    <property type="match status" value="1"/>
</dbReference>
<organism evidence="14 15">
    <name type="scientific">Arenicella xantha</name>
    <dbReference type="NCBI Taxonomy" id="644221"/>
    <lineage>
        <taxon>Bacteria</taxon>
        <taxon>Pseudomonadati</taxon>
        <taxon>Pseudomonadota</taxon>
        <taxon>Gammaproteobacteria</taxon>
        <taxon>Arenicellales</taxon>
        <taxon>Arenicellaceae</taxon>
        <taxon>Arenicella</taxon>
    </lineage>
</organism>
<evidence type="ECO:0000259" key="12">
    <source>
        <dbReference type="PROSITE" id="PS51371"/>
    </source>
</evidence>
<dbReference type="EMBL" id="QNRT01000002">
    <property type="protein sequence ID" value="RBP51613.1"/>
    <property type="molecule type" value="Genomic_DNA"/>
</dbReference>
<evidence type="ECO:0000256" key="11">
    <source>
        <dbReference type="SAM" id="Phobius"/>
    </source>
</evidence>
<evidence type="ECO:0000256" key="10">
    <source>
        <dbReference type="PROSITE-ProRule" id="PRU01193"/>
    </source>
</evidence>
<evidence type="ECO:0000313" key="14">
    <source>
        <dbReference type="EMBL" id="RBP51613.1"/>
    </source>
</evidence>
<dbReference type="InterPro" id="IPR000644">
    <property type="entry name" value="CBS_dom"/>
</dbReference>
<dbReference type="Proteomes" id="UP000253083">
    <property type="component" value="Unassembled WGS sequence"/>
</dbReference>
<feature type="transmembrane region" description="Helical" evidence="11">
    <location>
        <begin position="62"/>
        <end position="86"/>
    </location>
</feature>
<dbReference type="PROSITE" id="PS51371">
    <property type="entry name" value="CBS"/>
    <property type="match status" value="1"/>
</dbReference>
<feature type="transmembrane region" description="Helical" evidence="11">
    <location>
        <begin position="124"/>
        <end position="146"/>
    </location>
</feature>
<dbReference type="Pfam" id="PF01595">
    <property type="entry name" value="CNNM"/>
    <property type="match status" value="1"/>
</dbReference>
<dbReference type="InterPro" id="IPR044751">
    <property type="entry name" value="Ion_transp-like_CBS"/>
</dbReference>
<evidence type="ECO:0000256" key="6">
    <source>
        <dbReference type="ARBA" id="ARBA00022989"/>
    </source>
</evidence>
<keyword evidence="15" id="KW-1185">Reference proteome</keyword>
<name>A0A395JLE4_9GAMM</name>
<evidence type="ECO:0000256" key="5">
    <source>
        <dbReference type="ARBA" id="ARBA00022737"/>
    </source>
</evidence>
<evidence type="ECO:0000256" key="2">
    <source>
        <dbReference type="ARBA" id="ARBA00006337"/>
    </source>
</evidence>
<dbReference type="InParanoid" id="A0A395JLE4"/>
<dbReference type="RefSeq" id="WP_113954368.1">
    <property type="nucleotide sequence ID" value="NZ_QNRT01000002.1"/>
</dbReference>
<accession>A0A395JLE4</accession>
<sequence length="417" mass="46469">MNDVPIGILFLALLLLILLSAFFSSSETAMMAVNRYRIRTLADQGNRSAKLVMTLLETPDKLLGTILFGNNVANIAASTLATVVGLRLFGDVGLAYAPILLVFVVLVFAEVAPKTLAAVNPERIAYPAAWVLAFLQIVLSPFVWLVKIFANGLLNLVGVSVQAQNQALSSEELRAAVNESSEKIDLSHQEMLLRILEMEKVTVEDVMIPRADMEAIDLEDDWDEIVEQLATSHHTRVPVFSGSMDNMLGIAHIRKMFYLTHMADFNRETMLSMIREPYFIPENTSVTHALTNLQEQRRRFGIVVDEYGDIKGLVTLEMILEEVVGDFTTIVPGMDDDITAETDGSYLVRGNTYLRDINRQLGWELPTDNVKTVNGLITEQLEHIPVASTCFKLGDYTVEIVQTRDTSVHVARLKRLS</sequence>
<evidence type="ECO:0000256" key="9">
    <source>
        <dbReference type="PROSITE-ProRule" id="PRU00703"/>
    </source>
</evidence>
<dbReference type="GO" id="GO:0005886">
    <property type="term" value="C:plasma membrane"/>
    <property type="evidence" value="ECO:0007669"/>
    <property type="project" value="UniProtKB-SubCell"/>
</dbReference>
<evidence type="ECO:0000256" key="4">
    <source>
        <dbReference type="ARBA" id="ARBA00022692"/>
    </source>
</evidence>
<dbReference type="InterPro" id="IPR046342">
    <property type="entry name" value="CBS_dom_sf"/>
</dbReference>
<dbReference type="Gene3D" id="3.10.580.10">
    <property type="entry name" value="CBS-domain"/>
    <property type="match status" value="1"/>
</dbReference>
<dbReference type="SUPFAM" id="SSF56176">
    <property type="entry name" value="FAD-binding/transporter-associated domain-like"/>
    <property type="match status" value="1"/>
</dbReference>
<reference evidence="14 15" key="1">
    <citation type="submission" date="2018-06" db="EMBL/GenBank/DDBJ databases">
        <title>Genomic Encyclopedia of Type Strains, Phase IV (KMG-IV): sequencing the most valuable type-strain genomes for metagenomic binning, comparative biology and taxonomic classification.</title>
        <authorList>
            <person name="Goeker M."/>
        </authorList>
    </citation>
    <scope>NUCLEOTIDE SEQUENCE [LARGE SCALE GENOMIC DNA]</scope>
    <source>
        <strain evidence="14 15">DSM 24032</strain>
    </source>
</reference>
<comment type="similarity">
    <text evidence="2">Belongs to the UPF0053 family.</text>
</comment>
<protein>
    <submittedName>
        <fullName evidence="14">Mg2+/Co2+ transporter CorB</fullName>
    </submittedName>
</protein>
<dbReference type="OrthoDB" id="9797674at2"/>
<evidence type="ECO:0000256" key="3">
    <source>
        <dbReference type="ARBA" id="ARBA00022475"/>
    </source>
</evidence>
<dbReference type="FunCoup" id="A0A395JLE4">
    <property type="interactions" value="198"/>
</dbReference>
<evidence type="ECO:0000256" key="1">
    <source>
        <dbReference type="ARBA" id="ARBA00004651"/>
    </source>
</evidence>
<evidence type="ECO:0000256" key="7">
    <source>
        <dbReference type="ARBA" id="ARBA00023122"/>
    </source>
</evidence>
<keyword evidence="5" id="KW-0677">Repeat</keyword>
<keyword evidence="4 10" id="KW-0812">Transmembrane</keyword>
<dbReference type="Pfam" id="PF00571">
    <property type="entry name" value="CBS"/>
    <property type="match status" value="1"/>
</dbReference>
<gene>
    <name evidence="14" type="ORF">DFR28_1021043</name>
</gene>
<feature type="domain" description="CNNM transmembrane" evidence="13">
    <location>
        <begin position="2"/>
        <end position="190"/>
    </location>
</feature>
<dbReference type="AlphaFoldDB" id="A0A395JLE4"/>
<feature type="domain" description="CBS" evidence="12">
    <location>
        <begin position="273"/>
        <end position="329"/>
    </location>
</feature>
<dbReference type="GO" id="GO:0050660">
    <property type="term" value="F:flavin adenine dinucleotide binding"/>
    <property type="evidence" value="ECO:0007669"/>
    <property type="project" value="InterPro"/>
</dbReference>
<dbReference type="CDD" id="cd04590">
    <property type="entry name" value="CBS_pair_CorC_HlyC_assoc"/>
    <property type="match status" value="1"/>
</dbReference>
<dbReference type="SMART" id="SM01091">
    <property type="entry name" value="CorC_HlyC"/>
    <property type="match status" value="1"/>
</dbReference>
<dbReference type="PANTHER" id="PTHR22777:SF32">
    <property type="entry name" value="UPF0053 INNER MEMBRANE PROTEIN YFJD"/>
    <property type="match status" value="1"/>
</dbReference>
<evidence type="ECO:0000313" key="15">
    <source>
        <dbReference type="Proteomes" id="UP000253083"/>
    </source>
</evidence>
<evidence type="ECO:0000259" key="13">
    <source>
        <dbReference type="PROSITE" id="PS51846"/>
    </source>
</evidence>
<dbReference type="PANTHER" id="PTHR22777">
    <property type="entry name" value="HEMOLYSIN-RELATED"/>
    <property type="match status" value="1"/>
</dbReference>
<comment type="subcellular location">
    <subcellularLocation>
        <location evidence="1">Cell membrane</location>
        <topology evidence="1">Multi-pass membrane protein</topology>
    </subcellularLocation>
</comment>
<dbReference type="SUPFAM" id="SSF54631">
    <property type="entry name" value="CBS-domain pair"/>
    <property type="match status" value="1"/>
</dbReference>